<evidence type="ECO:0000256" key="4">
    <source>
        <dbReference type="ARBA" id="ARBA00022801"/>
    </source>
</evidence>
<keyword evidence="3" id="KW-0540">Nuclease</keyword>
<dbReference type="PANTHER" id="PTHR12801">
    <property type="entry name" value="RNA EXONUCLEASE REXO1 / RECO3 FAMILY MEMBER-RELATED"/>
    <property type="match status" value="1"/>
</dbReference>
<evidence type="ECO:0000256" key="3">
    <source>
        <dbReference type="ARBA" id="ARBA00022722"/>
    </source>
</evidence>
<evidence type="ECO:0000256" key="5">
    <source>
        <dbReference type="ARBA" id="ARBA00022839"/>
    </source>
</evidence>
<dbReference type="InterPro" id="IPR047021">
    <property type="entry name" value="REXO1/3/4-like"/>
</dbReference>
<dbReference type="GO" id="GO:0003676">
    <property type="term" value="F:nucleic acid binding"/>
    <property type="evidence" value="ECO:0007669"/>
    <property type="project" value="InterPro"/>
</dbReference>
<keyword evidence="5" id="KW-0269">Exonuclease</keyword>
<dbReference type="SUPFAM" id="SSF53098">
    <property type="entry name" value="Ribonuclease H-like"/>
    <property type="match status" value="1"/>
</dbReference>
<dbReference type="PANTHER" id="PTHR12801:SF115">
    <property type="entry name" value="FI18136P1-RELATED"/>
    <property type="match status" value="1"/>
</dbReference>
<comment type="similarity">
    <text evidence="2">Belongs to the REXO1/REXO3 family.</text>
</comment>
<dbReference type="GO" id="GO:0010629">
    <property type="term" value="P:negative regulation of gene expression"/>
    <property type="evidence" value="ECO:0007669"/>
    <property type="project" value="UniProtKB-ARBA"/>
</dbReference>
<protein>
    <recommendedName>
        <fullName evidence="7">Exonuclease domain-containing protein</fullName>
    </recommendedName>
</protein>
<dbReference type="InterPro" id="IPR012337">
    <property type="entry name" value="RNaseH-like_sf"/>
</dbReference>
<name>A0AA36H0U0_CYLNA</name>
<dbReference type="Gene3D" id="3.30.420.10">
    <property type="entry name" value="Ribonuclease H-like superfamily/Ribonuclease H"/>
    <property type="match status" value="1"/>
</dbReference>
<evidence type="ECO:0000256" key="2">
    <source>
        <dbReference type="ARBA" id="ARBA00006357"/>
    </source>
</evidence>
<dbReference type="AlphaFoldDB" id="A0AA36H0U0"/>
<accession>A0AA36H0U0</accession>
<keyword evidence="9" id="KW-1185">Reference proteome</keyword>
<evidence type="ECO:0000259" key="7">
    <source>
        <dbReference type="SMART" id="SM00479"/>
    </source>
</evidence>
<dbReference type="Proteomes" id="UP001176961">
    <property type="component" value="Unassembled WGS sequence"/>
</dbReference>
<comment type="caution">
    <text evidence="8">The sequence shown here is derived from an EMBL/GenBank/DDBJ whole genome shotgun (WGS) entry which is preliminary data.</text>
</comment>
<comment type="subcellular location">
    <subcellularLocation>
        <location evidence="1">Nucleus</location>
    </subcellularLocation>
</comment>
<dbReference type="SMART" id="SM00479">
    <property type="entry name" value="EXOIII"/>
    <property type="match status" value="1"/>
</dbReference>
<dbReference type="CDD" id="cd06145">
    <property type="entry name" value="REX1_like"/>
    <property type="match status" value="1"/>
</dbReference>
<dbReference type="InterPro" id="IPR036397">
    <property type="entry name" value="RNaseH_sf"/>
</dbReference>
<sequence>MRIDRTLPVRLDLTLELASAHNVFRQFSDRIDGCPNSHRGLLLSSAVAIANVQSTTSALTSHPQSYHTHIHTQIYTRSIPINSITESPSRLEYIPKGISTFFTMMHCTTDYLFVPPFMAYPAPDISYNAPANRLSQSLLHLHVVGSTPQFTSISVAGSPVFSNYLLSVRPQKQTNTPISSPKSLIKLLRGLRLSEEQLVSNSFPRWKNGDRTKAVVVPSFFDTVNGRREFIPDEDTRRRCVRCHAPYRLPSDGRKRIDFCIHHAEPAVFSSEVKTHPCCGRAQGVAGCQHAESHVTDTMRESVLSEFYATPEPAGPSDPRTDAFYALDCEFVYTTWGKEAARVTMVDEYGNEVVDCVFRPEHELVDPNTRYSGLTAEEIESSGTTLSDVREILFELINSETILIGHALENDLKALRIVHDNVIDTSVLFSRSSAEGRRFKRSLKSLAREKLDMEIQSEAGGHDSGEDAWAAMRLVLRAVKSAVP</sequence>
<dbReference type="InterPro" id="IPR034922">
    <property type="entry name" value="REX1-like_exo"/>
</dbReference>
<reference evidence="8" key="1">
    <citation type="submission" date="2023-07" db="EMBL/GenBank/DDBJ databases">
        <authorList>
            <consortium name="CYATHOMIX"/>
        </authorList>
    </citation>
    <scope>NUCLEOTIDE SEQUENCE</scope>
    <source>
        <strain evidence="8">N/A</strain>
    </source>
</reference>
<dbReference type="EMBL" id="CATQJL010000305">
    <property type="protein sequence ID" value="CAJ0601553.1"/>
    <property type="molecule type" value="Genomic_DNA"/>
</dbReference>
<feature type="domain" description="Exonuclease" evidence="7">
    <location>
        <begin position="323"/>
        <end position="484"/>
    </location>
</feature>
<dbReference type="FunFam" id="3.30.420.10:FF:000031">
    <property type="entry name" value="RNA exonuclease 1"/>
    <property type="match status" value="1"/>
</dbReference>
<dbReference type="InterPro" id="IPR013520">
    <property type="entry name" value="Ribonucl_H"/>
</dbReference>
<dbReference type="GO" id="GO:0005634">
    <property type="term" value="C:nucleus"/>
    <property type="evidence" value="ECO:0007669"/>
    <property type="project" value="UniProtKB-SubCell"/>
</dbReference>
<keyword evidence="4" id="KW-0378">Hydrolase</keyword>
<organism evidence="8 9">
    <name type="scientific">Cylicocyclus nassatus</name>
    <name type="common">Nematode worm</name>
    <dbReference type="NCBI Taxonomy" id="53992"/>
    <lineage>
        <taxon>Eukaryota</taxon>
        <taxon>Metazoa</taxon>
        <taxon>Ecdysozoa</taxon>
        <taxon>Nematoda</taxon>
        <taxon>Chromadorea</taxon>
        <taxon>Rhabditida</taxon>
        <taxon>Rhabditina</taxon>
        <taxon>Rhabditomorpha</taxon>
        <taxon>Strongyloidea</taxon>
        <taxon>Strongylidae</taxon>
        <taxon>Cylicocyclus</taxon>
    </lineage>
</organism>
<evidence type="ECO:0000313" key="8">
    <source>
        <dbReference type="EMBL" id="CAJ0601553.1"/>
    </source>
</evidence>
<evidence type="ECO:0000256" key="6">
    <source>
        <dbReference type="ARBA" id="ARBA00023242"/>
    </source>
</evidence>
<dbReference type="GO" id="GO:0004527">
    <property type="term" value="F:exonuclease activity"/>
    <property type="evidence" value="ECO:0007669"/>
    <property type="project" value="UniProtKB-KW"/>
</dbReference>
<keyword evidence="6" id="KW-0539">Nucleus</keyword>
<evidence type="ECO:0000256" key="1">
    <source>
        <dbReference type="ARBA" id="ARBA00004123"/>
    </source>
</evidence>
<evidence type="ECO:0000313" key="9">
    <source>
        <dbReference type="Proteomes" id="UP001176961"/>
    </source>
</evidence>
<proteinExistence type="inferred from homology"/>
<gene>
    <name evidence="8" type="ORF">CYNAS_LOCUS13536</name>
</gene>